<name>A0A1U9R237_STRNV</name>
<feature type="domain" description="HTH asnC-type" evidence="4">
    <location>
        <begin position="1"/>
        <end position="61"/>
    </location>
</feature>
<dbReference type="InterPro" id="IPR011008">
    <property type="entry name" value="Dimeric_a/b-barrel"/>
</dbReference>
<evidence type="ECO:0000313" key="6">
    <source>
        <dbReference type="Proteomes" id="UP000189677"/>
    </source>
</evidence>
<keyword evidence="6" id="KW-1185">Reference proteome</keyword>
<dbReference type="Proteomes" id="UP000189677">
    <property type="component" value="Chromosome"/>
</dbReference>
<dbReference type="SMART" id="SM00344">
    <property type="entry name" value="HTH_ASNC"/>
    <property type="match status" value="1"/>
</dbReference>
<proteinExistence type="predicted"/>
<dbReference type="InterPro" id="IPR036390">
    <property type="entry name" value="WH_DNA-bd_sf"/>
</dbReference>
<dbReference type="InterPro" id="IPR000485">
    <property type="entry name" value="AsnC-type_HTH_dom"/>
</dbReference>
<dbReference type="EMBL" id="CP018047">
    <property type="protein sequence ID" value="AQU70588.1"/>
    <property type="molecule type" value="Genomic_DNA"/>
</dbReference>
<dbReference type="InterPro" id="IPR019887">
    <property type="entry name" value="Tscrpt_reg_AsnC/Lrp_C"/>
</dbReference>
<keyword evidence="3" id="KW-0804">Transcription</keyword>
<keyword evidence="2" id="KW-0238">DNA-binding</keyword>
<dbReference type="SUPFAM" id="SSF46785">
    <property type="entry name" value="Winged helix' DNA-binding domain"/>
    <property type="match status" value="1"/>
</dbReference>
<dbReference type="SUPFAM" id="SSF54909">
    <property type="entry name" value="Dimeric alpha+beta barrel"/>
    <property type="match status" value="1"/>
</dbReference>
<dbReference type="PROSITE" id="PS50956">
    <property type="entry name" value="HTH_ASNC_2"/>
    <property type="match status" value="1"/>
</dbReference>
<dbReference type="Gene3D" id="3.30.70.920">
    <property type="match status" value="1"/>
</dbReference>
<dbReference type="PANTHER" id="PTHR30154">
    <property type="entry name" value="LEUCINE-RESPONSIVE REGULATORY PROTEIN"/>
    <property type="match status" value="1"/>
</dbReference>
<dbReference type="InterPro" id="IPR036388">
    <property type="entry name" value="WH-like_DNA-bd_sf"/>
</dbReference>
<dbReference type="KEGG" id="snw:BBN63_02200"/>
<evidence type="ECO:0000256" key="1">
    <source>
        <dbReference type="ARBA" id="ARBA00023015"/>
    </source>
</evidence>
<dbReference type="Pfam" id="PF13404">
    <property type="entry name" value="HTH_AsnC-type"/>
    <property type="match status" value="1"/>
</dbReference>
<reference evidence="5 6" key="1">
    <citation type="submission" date="2016-11" db="EMBL/GenBank/DDBJ databases">
        <title>Complete genome sequence of Streptomyces niveus SCSIO 3406.</title>
        <authorList>
            <person name="Zhu Q."/>
            <person name="Cheng W."/>
            <person name="Song Y."/>
            <person name="Li Q."/>
            <person name="Ju J."/>
        </authorList>
    </citation>
    <scope>NUCLEOTIDE SEQUENCE [LARGE SCALE GENOMIC DNA]</scope>
    <source>
        <strain evidence="5 6">SCSIO 3406</strain>
    </source>
</reference>
<evidence type="ECO:0000259" key="4">
    <source>
        <dbReference type="PROSITE" id="PS50956"/>
    </source>
</evidence>
<organism evidence="5 6">
    <name type="scientific">Streptomyces niveus</name>
    <name type="common">Streptomyces spheroides</name>
    <dbReference type="NCBI Taxonomy" id="193462"/>
    <lineage>
        <taxon>Bacteria</taxon>
        <taxon>Bacillati</taxon>
        <taxon>Actinomycetota</taxon>
        <taxon>Actinomycetes</taxon>
        <taxon>Kitasatosporales</taxon>
        <taxon>Streptomycetaceae</taxon>
        <taxon>Streptomyces</taxon>
    </lineage>
</organism>
<sequence>MDETDRTLVRILQADGRTPVAELARTVGLSHAATRQRLNRLIAERIVAVGTMTHPGTHGLHRSAMVGIRCDSRTRSVAESVSKLDEAYYVVTGMGAYDLIVEVMARDDAHLLDLIASIRSITGVLSTDVTLIAETTKWVYAPDFTG</sequence>
<keyword evidence="1" id="KW-0805">Transcription regulation</keyword>
<protein>
    <recommendedName>
        <fullName evidence="4">HTH asnC-type domain-containing protein</fullName>
    </recommendedName>
</protein>
<gene>
    <name evidence="5" type="ORF">BBN63_02200</name>
</gene>
<dbReference type="GO" id="GO:0043565">
    <property type="term" value="F:sequence-specific DNA binding"/>
    <property type="evidence" value="ECO:0007669"/>
    <property type="project" value="InterPro"/>
</dbReference>
<evidence type="ECO:0000256" key="3">
    <source>
        <dbReference type="ARBA" id="ARBA00023163"/>
    </source>
</evidence>
<dbReference type="InterPro" id="IPR019888">
    <property type="entry name" value="Tscrpt_reg_AsnC-like"/>
</dbReference>
<dbReference type="AlphaFoldDB" id="A0A1U9R237"/>
<accession>A0A1U9R237</accession>
<dbReference type="Gene3D" id="1.10.10.10">
    <property type="entry name" value="Winged helix-like DNA-binding domain superfamily/Winged helix DNA-binding domain"/>
    <property type="match status" value="1"/>
</dbReference>
<dbReference type="GO" id="GO:0043200">
    <property type="term" value="P:response to amino acid"/>
    <property type="evidence" value="ECO:0007669"/>
    <property type="project" value="TreeGrafter"/>
</dbReference>
<evidence type="ECO:0000313" key="5">
    <source>
        <dbReference type="EMBL" id="AQU70588.1"/>
    </source>
</evidence>
<dbReference type="PANTHER" id="PTHR30154:SF34">
    <property type="entry name" value="TRANSCRIPTIONAL REGULATOR AZLB"/>
    <property type="match status" value="1"/>
</dbReference>
<evidence type="ECO:0000256" key="2">
    <source>
        <dbReference type="ARBA" id="ARBA00023125"/>
    </source>
</evidence>
<dbReference type="Pfam" id="PF01037">
    <property type="entry name" value="AsnC_trans_reg"/>
    <property type="match status" value="1"/>
</dbReference>
<dbReference type="PRINTS" id="PR00033">
    <property type="entry name" value="HTHASNC"/>
</dbReference>
<dbReference type="GO" id="GO:0005829">
    <property type="term" value="C:cytosol"/>
    <property type="evidence" value="ECO:0007669"/>
    <property type="project" value="TreeGrafter"/>
</dbReference>